<evidence type="ECO:0000313" key="3">
    <source>
        <dbReference type="EMBL" id="MQA19985.1"/>
    </source>
</evidence>
<dbReference type="EMBL" id="WHUF01000003">
    <property type="protein sequence ID" value="MQA19985.1"/>
    <property type="molecule type" value="Genomic_DNA"/>
</dbReference>
<dbReference type="RefSeq" id="WP_152804186.1">
    <property type="nucleotide sequence ID" value="NZ_WHUF01000003.1"/>
</dbReference>
<proteinExistence type="predicted"/>
<feature type="chain" id="PRO_5032922059" evidence="1">
    <location>
        <begin position="25"/>
        <end position="179"/>
    </location>
</feature>
<protein>
    <submittedName>
        <fullName evidence="3">PEP-CTERM sorting domain-containing protein</fullName>
    </submittedName>
</protein>
<feature type="signal peptide" evidence="1">
    <location>
        <begin position="1"/>
        <end position="24"/>
    </location>
</feature>
<dbReference type="Pfam" id="PF07589">
    <property type="entry name" value="PEP-CTERM"/>
    <property type="match status" value="1"/>
</dbReference>
<feature type="domain" description="Ice-binding protein C-terminal" evidence="2">
    <location>
        <begin position="153"/>
        <end position="177"/>
    </location>
</feature>
<keyword evidence="4" id="KW-1185">Reference proteome</keyword>
<organism evidence="3 4">
    <name type="scientific">Rugamonas rivuli</name>
    <dbReference type="NCBI Taxonomy" id="2743358"/>
    <lineage>
        <taxon>Bacteria</taxon>
        <taxon>Pseudomonadati</taxon>
        <taxon>Pseudomonadota</taxon>
        <taxon>Betaproteobacteria</taxon>
        <taxon>Burkholderiales</taxon>
        <taxon>Oxalobacteraceae</taxon>
        <taxon>Telluria group</taxon>
        <taxon>Rugamonas</taxon>
    </lineage>
</organism>
<dbReference type="NCBIfam" id="NF038126">
    <property type="entry name" value="PEP_CTERM_FxDxF"/>
    <property type="match status" value="1"/>
</dbReference>
<keyword evidence="1" id="KW-0732">Signal</keyword>
<dbReference type="AlphaFoldDB" id="A0A843S6J3"/>
<name>A0A843S6J3_9BURK</name>
<dbReference type="Proteomes" id="UP000444318">
    <property type="component" value="Unassembled WGS sequence"/>
</dbReference>
<evidence type="ECO:0000259" key="2">
    <source>
        <dbReference type="Pfam" id="PF07589"/>
    </source>
</evidence>
<dbReference type="InterPro" id="IPR013424">
    <property type="entry name" value="Ice-binding_C"/>
</dbReference>
<evidence type="ECO:0000256" key="1">
    <source>
        <dbReference type="SAM" id="SignalP"/>
    </source>
</evidence>
<accession>A0A843S6J3</accession>
<dbReference type="NCBIfam" id="TIGR02595">
    <property type="entry name" value="PEP_CTERM"/>
    <property type="match status" value="1"/>
</dbReference>
<gene>
    <name evidence="3" type="ORF">GEV01_10750</name>
</gene>
<evidence type="ECO:0000313" key="4">
    <source>
        <dbReference type="Proteomes" id="UP000444318"/>
    </source>
</evidence>
<comment type="caution">
    <text evidence="3">The sequence shown here is derived from an EMBL/GenBank/DDBJ whole genome shotgun (WGS) entry which is preliminary data.</text>
</comment>
<reference evidence="3 4" key="1">
    <citation type="submission" date="2019-10" db="EMBL/GenBank/DDBJ databases">
        <title>Two novel species isolated from a subtropical stream in China.</title>
        <authorList>
            <person name="Lu H."/>
        </authorList>
    </citation>
    <scope>NUCLEOTIDE SEQUENCE [LARGE SCALE GENOMIC DNA]</scope>
    <source>
        <strain evidence="3 4">FT103W</strain>
    </source>
</reference>
<sequence>MKRTQTVMAAMVLAAAAGLPWAQAADISQGVQTLDLSSGSAVLKHEFSAGNAGNTFHDRYDFTAGAGQSLGAFVASLNQSDLDLGGAAFDSFKLYNSSGFSFDGMKQSAPGAAVEVWALSIPHLIADNYYLLVNGTVRNNAAGNYVGSVAVSPVPEPSTAAMLLGGVGVLGWLARRRKA</sequence>